<name>A0ABQ8EF35_BRANA</name>
<dbReference type="Proteomes" id="UP000824890">
    <property type="component" value="Unassembled WGS sequence"/>
</dbReference>
<feature type="compositionally biased region" description="Low complexity" evidence="3">
    <location>
        <begin position="40"/>
        <end position="52"/>
    </location>
</feature>
<comment type="caution">
    <text evidence="4">The sequence shown here is derived from an EMBL/GenBank/DDBJ whole genome shotgun (WGS) entry which is preliminary data.</text>
</comment>
<dbReference type="Pfam" id="PF17232">
    <property type="entry name" value="Pep1_7"/>
    <property type="match status" value="1"/>
</dbReference>
<gene>
    <name evidence="4" type="ORF">HID58_007765</name>
</gene>
<evidence type="ECO:0000313" key="5">
    <source>
        <dbReference type="Proteomes" id="UP000824890"/>
    </source>
</evidence>
<reference evidence="4 5" key="1">
    <citation type="submission" date="2021-05" db="EMBL/GenBank/DDBJ databases">
        <title>Genome Assembly of Synthetic Allotetraploid Brassica napus Reveals Homoeologous Exchanges between Subgenomes.</title>
        <authorList>
            <person name="Davis J.T."/>
        </authorList>
    </citation>
    <scope>NUCLEOTIDE SEQUENCE [LARGE SCALE GENOMIC DNA]</scope>
    <source>
        <strain evidence="5">cv. Da-Ae</strain>
        <tissue evidence="4">Seedling</tissue>
    </source>
</reference>
<feature type="region of interest" description="Disordered" evidence="3">
    <location>
        <begin position="40"/>
        <end position="84"/>
    </location>
</feature>
<accession>A0ABQ8EF35</accession>
<feature type="non-terminal residue" evidence="4">
    <location>
        <position position="1"/>
    </location>
</feature>
<sequence length="108" mass="12490">KSTMENLRNGEKGHSHWIQFMLFDQSSITTLLLKCLGLESSSSSSSSSSVSSHCEEEDDIEMKEDEDDMTVETTERRLQKRGMTEEKKFSTRVDILPQEYVLINYQNF</sequence>
<dbReference type="EMBL" id="JAGKQM010000002">
    <property type="protein sequence ID" value="KAH0940304.1"/>
    <property type="molecule type" value="Genomic_DNA"/>
</dbReference>
<feature type="non-terminal residue" evidence="4">
    <location>
        <position position="108"/>
    </location>
</feature>
<dbReference type="InterPro" id="IPR035176">
    <property type="entry name" value="PEP"/>
</dbReference>
<proteinExistence type="inferred from homology"/>
<evidence type="ECO:0000313" key="4">
    <source>
        <dbReference type="EMBL" id="KAH0940304.1"/>
    </source>
</evidence>
<comment type="similarity">
    <text evidence="1">Belongs to the brassicaceae elicitor peptide family.</text>
</comment>
<keyword evidence="2" id="KW-0611">Plant defense</keyword>
<evidence type="ECO:0000256" key="2">
    <source>
        <dbReference type="ARBA" id="ARBA00022821"/>
    </source>
</evidence>
<keyword evidence="5" id="KW-1185">Reference proteome</keyword>
<protein>
    <submittedName>
        <fullName evidence="4">Uncharacterized protein</fullName>
    </submittedName>
</protein>
<evidence type="ECO:0000256" key="1">
    <source>
        <dbReference type="ARBA" id="ARBA00011021"/>
    </source>
</evidence>
<feature type="compositionally biased region" description="Basic and acidic residues" evidence="3">
    <location>
        <begin position="73"/>
        <end position="84"/>
    </location>
</feature>
<evidence type="ECO:0000256" key="3">
    <source>
        <dbReference type="SAM" id="MobiDB-lite"/>
    </source>
</evidence>
<feature type="compositionally biased region" description="Acidic residues" evidence="3">
    <location>
        <begin position="55"/>
        <end position="70"/>
    </location>
</feature>
<organism evidence="4 5">
    <name type="scientific">Brassica napus</name>
    <name type="common">Rape</name>
    <dbReference type="NCBI Taxonomy" id="3708"/>
    <lineage>
        <taxon>Eukaryota</taxon>
        <taxon>Viridiplantae</taxon>
        <taxon>Streptophyta</taxon>
        <taxon>Embryophyta</taxon>
        <taxon>Tracheophyta</taxon>
        <taxon>Spermatophyta</taxon>
        <taxon>Magnoliopsida</taxon>
        <taxon>eudicotyledons</taxon>
        <taxon>Gunneridae</taxon>
        <taxon>Pentapetalae</taxon>
        <taxon>rosids</taxon>
        <taxon>malvids</taxon>
        <taxon>Brassicales</taxon>
        <taxon>Brassicaceae</taxon>
        <taxon>Brassiceae</taxon>
        <taxon>Brassica</taxon>
    </lineage>
</organism>